<evidence type="ECO:0000256" key="1">
    <source>
        <dbReference type="ARBA" id="ARBA00009820"/>
    </source>
</evidence>
<dbReference type="Gene3D" id="2.120.10.30">
    <property type="entry name" value="TolB, C-terminal domain"/>
    <property type="match status" value="1"/>
</dbReference>
<comment type="similarity">
    <text evidence="1">Belongs to the TolB family.</text>
</comment>
<dbReference type="PANTHER" id="PTHR36842">
    <property type="entry name" value="PROTEIN TOLB HOMOLOG"/>
    <property type="match status" value="1"/>
</dbReference>
<reference evidence="2 3" key="1">
    <citation type="submission" date="2016-10" db="EMBL/GenBank/DDBJ databases">
        <authorList>
            <person name="de Groot N.N."/>
        </authorList>
    </citation>
    <scope>NUCLEOTIDE SEQUENCE [LARGE SCALE GENOMIC DNA]</scope>
    <source>
        <strain evidence="2 3">DSM 23142</strain>
    </source>
</reference>
<dbReference type="RefSeq" id="WP_157681783.1">
    <property type="nucleotide sequence ID" value="NZ_LT629692.1"/>
</dbReference>
<gene>
    <name evidence="2" type="ORF">SAMN04489810_1345</name>
</gene>
<dbReference type="OrthoDB" id="262125at2"/>
<sequence length="317" mass="34706">MPAFETNRWPGRQDLQPHQTTQIIIGDADGASADLVFESDRLFEAPNWSPDGTSLVVNSEGGLFVIDIASGAVTAIDTQGVDRVNNDHILSPDGQLVYFSANGHLYSVPIAGGDVTKISNDFPPELQYFYWLHGVSPDGRTLAYVATHAVGEDPNPRGRVRLATIPAAGGHDFYLTDNETGHFDGPEYSRDGEWIYYNSEEVAAVPGHAQLFRMRPDGSDHEQLTFDDRVNWFPHFDPSGAQVLYLSYEAGTQSHPADVELIIRMMAPDGSAVRDVVTLFGGQGSLNVNSWNPEGTRFAYAAYPIAGYGGGIDRWDR</sequence>
<dbReference type="Pfam" id="PF07676">
    <property type="entry name" value="PD40"/>
    <property type="match status" value="2"/>
</dbReference>
<protein>
    <submittedName>
        <fullName evidence="2">WD40-like Beta Propeller Repeat</fullName>
    </submittedName>
</protein>
<accession>A0A1G7X911</accession>
<keyword evidence="3" id="KW-1185">Reference proteome</keyword>
<dbReference type="InterPro" id="IPR011042">
    <property type="entry name" value="6-blade_b-propeller_TolB-like"/>
</dbReference>
<dbReference type="PANTHER" id="PTHR36842:SF1">
    <property type="entry name" value="PROTEIN TOLB"/>
    <property type="match status" value="1"/>
</dbReference>
<evidence type="ECO:0000313" key="3">
    <source>
        <dbReference type="Proteomes" id="UP000199009"/>
    </source>
</evidence>
<dbReference type="SUPFAM" id="SSF69304">
    <property type="entry name" value="Tricorn protease N-terminal domain"/>
    <property type="match status" value="1"/>
</dbReference>
<dbReference type="AlphaFoldDB" id="A0A1G7X911"/>
<name>A0A1G7X911_9MICO</name>
<dbReference type="Proteomes" id="UP000199009">
    <property type="component" value="Chromosome I"/>
</dbReference>
<proteinExistence type="inferred from homology"/>
<dbReference type="STRING" id="370764.SAMN04489810_1345"/>
<dbReference type="EMBL" id="LT629692">
    <property type="protein sequence ID" value="SDG80636.1"/>
    <property type="molecule type" value="Genomic_DNA"/>
</dbReference>
<dbReference type="InterPro" id="IPR011659">
    <property type="entry name" value="WD40"/>
</dbReference>
<evidence type="ECO:0000313" key="2">
    <source>
        <dbReference type="EMBL" id="SDG80636.1"/>
    </source>
</evidence>
<organism evidence="2 3">
    <name type="scientific">Microbacterium pygmaeum</name>
    <dbReference type="NCBI Taxonomy" id="370764"/>
    <lineage>
        <taxon>Bacteria</taxon>
        <taxon>Bacillati</taxon>
        <taxon>Actinomycetota</taxon>
        <taxon>Actinomycetes</taxon>
        <taxon>Micrococcales</taxon>
        <taxon>Microbacteriaceae</taxon>
        <taxon>Microbacterium</taxon>
    </lineage>
</organism>